<protein>
    <submittedName>
        <fullName evidence="2">Uncharacterized protein</fullName>
    </submittedName>
</protein>
<organism evidence="2 3">
    <name type="scientific">Trichogramma brassicae</name>
    <dbReference type="NCBI Taxonomy" id="86971"/>
    <lineage>
        <taxon>Eukaryota</taxon>
        <taxon>Metazoa</taxon>
        <taxon>Ecdysozoa</taxon>
        <taxon>Arthropoda</taxon>
        <taxon>Hexapoda</taxon>
        <taxon>Insecta</taxon>
        <taxon>Pterygota</taxon>
        <taxon>Neoptera</taxon>
        <taxon>Endopterygota</taxon>
        <taxon>Hymenoptera</taxon>
        <taxon>Apocrita</taxon>
        <taxon>Proctotrupomorpha</taxon>
        <taxon>Chalcidoidea</taxon>
        <taxon>Trichogrammatidae</taxon>
        <taxon>Trichogramma</taxon>
    </lineage>
</organism>
<feature type="compositionally biased region" description="Polar residues" evidence="1">
    <location>
        <begin position="51"/>
        <end position="60"/>
    </location>
</feature>
<evidence type="ECO:0000313" key="2">
    <source>
        <dbReference type="EMBL" id="CAB0035518.1"/>
    </source>
</evidence>
<gene>
    <name evidence="2" type="ORF">TBRA_LOCUS7412</name>
</gene>
<name>A0A6H5IF50_9HYME</name>
<proteinExistence type="predicted"/>
<dbReference type="Proteomes" id="UP000479190">
    <property type="component" value="Unassembled WGS sequence"/>
</dbReference>
<feature type="region of interest" description="Disordered" evidence="1">
    <location>
        <begin position="1"/>
        <end position="73"/>
    </location>
</feature>
<dbReference type="AlphaFoldDB" id="A0A6H5IF50"/>
<sequence length="234" mass="26434">MEFGPEGVNVLYPRQCQTDGKRSRSRSGDVSSGSQEEATRENKKVRRSSPKDMNSPNMINVKTDPCPTREEVPTEKHEKLQACLGGLSKIISTVSTYDEKKRDLCIVRDLRQGKRGLREDIKPLPTVLLVRDSSKKATTHAQKTATSDMRNLPYQPWVRLRVEIVGSKHEEICRLDRRTPHRQHASKSTASTSRTNRLVESTLGRGATACRACKLNDYNLGDASSYLWRKNPIN</sequence>
<feature type="region of interest" description="Disordered" evidence="1">
    <location>
        <begin position="177"/>
        <end position="196"/>
    </location>
</feature>
<dbReference type="EMBL" id="CADCXV010000792">
    <property type="protein sequence ID" value="CAB0035518.1"/>
    <property type="molecule type" value="Genomic_DNA"/>
</dbReference>
<feature type="compositionally biased region" description="Polar residues" evidence="1">
    <location>
        <begin position="186"/>
        <end position="196"/>
    </location>
</feature>
<evidence type="ECO:0000256" key="1">
    <source>
        <dbReference type="SAM" id="MobiDB-lite"/>
    </source>
</evidence>
<reference evidence="2 3" key="1">
    <citation type="submission" date="2020-02" db="EMBL/GenBank/DDBJ databases">
        <authorList>
            <person name="Ferguson B K."/>
        </authorList>
    </citation>
    <scope>NUCLEOTIDE SEQUENCE [LARGE SCALE GENOMIC DNA]</scope>
</reference>
<keyword evidence="3" id="KW-1185">Reference proteome</keyword>
<evidence type="ECO:0000313" key="3">
    <source>
        <dbReference type="Proteomes" id="UP000479190"/>
    </source>
</evidence>
<accession>A0A6H5IF50</accession>